<feature type="transmembrane region" description="Helical" evidence="2">
    <location>
        <begin position="137"/>
        <end position="156"/>
    </location>
</feature>
<protein>
    <submittedName>
        <fullName evidence="3">Uncharacterized protein</fullName>
    </submittedName>
</protein>
<feature type="region of interest" description="Disordered" evidence="1">
    <location>
        <begin position="1"/>
        <end position="24"/>
    </location>
</feature>
<feature type="transmembrane region" description="Helical" evidence="2">
    <location>
        <begin position="327"/>
        <end position="353"/>
    </location>
</feature>
<feature type="transmembrane region" description="Helical" evidence="2">
    <location>
        <begin position="508"/>
        <end position="535"/>
    </location>
</feature>
<accession>C3Y7R9</accession>
<name>C3Y7R9_BRAFL</name>
<dbReference type="InParanoid" id="C3Y7R9"/>
<dbReference type="EMBL" id="GG666490">
    <property type="protein sequence ID" value="EEN63574.1"/>
    <property type="molecule type" value="Genomic_DNA"/>
</dbReference>
<sequence>MRDFQSGMEMTMSSPSENQPSINSSHNMAVEYTNMGADLSTESQDDRPFREMMIASELSSSVDDPDITIIRDYTSSMSSAVKVEITDANDAEFNYSTSAALRKCKKQVLQPYGRLLALIGWRALGRESISNNLGWKVLNVLYTIFILFLLIFSYIFQVLVCQGRLNIHTDVKAPTEVPATQVPQTSSGTPWSINETNMFTAQTIPTSTNATTIDAYAQPAQCSHVFTTYVVPDILHFMAYLLGFFYFRIQDNEQLYALMEKVFLKASVAQSRNVSRAKMIQMSRIYLIAGALWVVLSLAVQGVFVAAFGVDKMTFLGTAVQWKGWHIMLICLQMLGALVTNAVNYAVVVNYTTQCEMIIYYMKGIFRRLQEKSTDLKLAMHDILDAGKSISQLNGQIAKMTSLCAVNFAELSIIGLVILFLNEFHSVLIWVYRGTFPILWLVILIVPLVQAARLNSTIMSLKRIGLDMRVFGYQNSSQLERDSFLLFLLNLNFKAKLFHIPIKPSYLFGILVLVTFTLLLLLQTSVIGGSSIFFIKNPENRHRSRRGRPRPEFRKPPKKNGVAHYIGPGFIIPRYKRANYPDELLLQNPDTAPPKRPIYDNFHYPTKPVPNWPKPGNWTSILREINRLWKLSRSFHLEHFEVSAHGQAPRKTRSCPVSPLRTTKKVYRNTKPWIP</sequence>
<dbReference type="PANTHER" id="PTHR38337:SF1">
    <property type="entry name" value="GUSTATORY RECEPTOR"/>
    <property type="match status" value="1"/>
</dbReference>
<evidence type="ECO:0000313" key="3">
    <source>
        <dbReference type="EMBL" id="EEN63574.1"/>
    </source>
</evidence>
<feature type="compositionally biased region" description="Polar residues" evidence="1">
    <location>
        <begin position="11"/>
        <end position="24"/>
    </location>
</feature>
<feature type="transmembrane region" description="Helical" evidence="2">
    <location>
        <begin position="400"/>
        <end position="421"/>
    </location>
</feature>
<feature type="transmembrane region" description="Helical" evidence="2">
    <location>
        <begin position="427"/>
        <end position="449"/>
    </location>
</feature>
<evidence type="ECO:0000256" key="1">
    <source>
        <dbReference type="SAM" id="MobiDB-lite"/>
    </source>
</evidence>
<keyword evidence="2" id="KW-0812">Transmembrane</keyword>
<feature type="transmembrane region" description="Helical" evidence="2">
    <location>
        <begin position="285"/>
        <end position="307"/>
    </location>
</feature>
<dbReference type="eggNOG" id="ENOG502RV8D">
    <property type="taxonomic scope" value="Eukaryota"/>
</dbReference>
<dbReference type="AlphaFoldDB" id="C3Y7R9"/>
<keyword evidence="2" id="KW-1133">Transmembrane helix</keyword>
<feature type="transmembrane region" description="Helical" evidence="2">
    <location>
        <begin position="229"/>
        <end position="249"/>
    </location>
</feature>
<gene>
    <name evidence="3" type="ORF">BRAFLDRAFT_71436</name>
</gene>
<organism>
    <name type="scientific">Branchiostoma floridae</name>
    <name type="common">Florida lancelet</name>
    <name type="synonym">Amphioxus</name>
    <dbReference type="NCBI Taxonomy" id="7739"/>
    <lineage>
        <taxon>Eukaryota</taxon>
        <taxon>Metazoa</taxon>
        <taxon>Chordata</taxon>
        <taxon>Cephalochordata</taxon>
        <taxon>Leptocardii</taxon>
        <taxon>Amphioxiformes</taxon>
        <taxon>Branchiostomatidae</taxon>
        <taxon>Branchiostoma</taxon>
    </lineage>
</organism>
<proteinExistence type="predicted"/>
<reference evidence="3" key="1">
    <citation type="journal article" date="2008" name="Nature">
        <title>The amphioxus genome and the evolution of the chordate karyotype.</title>
        <authorList>
            <consortium name="US DOE Joint Genome Institute (JGI-PGF)"/>
            <person name="Putnam N.H."/>
            <person name="Butts T."/>
            <person name="Ferrier D.E.K."/>
            <person name="Furlong R.F."/>
            <person name="Hellsten U."/>
            <person name="Kawashima T."/>
            <person name="Robinson-Rechavi M."/>
            <person name="Shoguchi E."/>
            <person name="Terry A."/>
            <person name="Yu J.-K."/>
            <person name="Benito-Gutierrez E.L."/>
            <person name="Dubchak I."/>
            <person name="Garcia-Fernandez J."/>
            <person name="Gibson-Brown J.J."/>
            <person name="Grigoriev I.V."/>
            <person name="Horton A.C."/>
            <person name="de Jong P.J."/>
            <person name="Jurka J."/>
            <person name="Kapitonov V.V."/>
            <person name="Kohara Y."/>
            <person name="Kuroki Y."/>
            <person name="Lindquist E."/>
            <person name="Lucas S."/>
            <person name="Osoegawa K."/>
            <person name="Pennacchio L.A."/>
            <person name="Salamov A.A."/>
            <person name="Satou Y."/>
            <person name="Sauka-Spengler T."/>
            <person name="Schmutz J."/>
            <person name="Shin-I T."/>
            <person name="Toyoda A."/>
            <person name="Bronner-Fraser M."/>
            <person name="Fujiyama A."/>
            <person name="Holland L.Z."/>
            <person name="Holland P.W.H."/>
            <person name="Satoh N."/>
            <person name="Rokhsar D.S."/>
        </authorList>
    </citation>
    <scope>NUCLEOTIDE SEQUENCE [LARGE SCALE GENOMIC DNA]</scope>
    <source>
        <strain evidence="3">S238N-H82</strain>
        <tissue evidence="3">Testes</tissue>
    </source>
</reference>
<dbReference type="PANTHER" id="PTHR38337">
    <property type="entry name" value="AGAP010540-PA"/>
    <property type="match status" value="1"/>
</dbReference>
<keyword evidence="2" id="KW-0472">Membrane</keyword>
<evidence type="ECO:0000256" key="2">
    <source>
        <dbReference type="SAM" id="Phobius"/>
    </source>
</evidence>